<evidence type="ECO:0000256" key="1">
    <source>
        <dbReference type="ARBA" id="ARBA00004141"/>
    </source>
</evidence>
<comment type="caution">
    <text evidence="7">The sequence shown here is derived from an EMBL/GenBank/DDBJ whole genome shotgun (WGS) entry which is preliminary data.</text>
</comment>
<protein>
    <submittedName>
        <fullName evidence="7">FTR1 family iron permease</fullName>
    </submittedName>
</protein>
<feature type="transmembrane region" description="Helical" evidence="6">
    <location>
        <begin position="457"/>
        <end position="477"/>
    </location>
</feature>
<comment type="similarity">
    <text evidence="2">Belongs to the oxidase-dependent Fe transporter (OFeT) (TC 9.A.10.1) family.</text>
</comment>
<feature type="transmembrane region" description="Helical" evidence="6">
    <location>
        <begin position="344"/>
        <end position="367"/>
    </location>
</feature>
<feature type="transmembrane region" description="Helical" evidence="6">
    <location>
        <begin position="419"/>
        <end position="437"/>
    </location>
</feature>
<evidence type="ECO:0000313" key="7">
    <source>
        <dbReference type="EMBL" id="MBP2622351.1"/>
    </source>
</evidence>
<proteinExistence type="inferred from homology"/>
<reference evidence="7 8" key="1">
    <citation type="submission" date="2018-02" db="EMBL/GenBank/DDBJ databases">
        <title>Draft genome sequence of Streptococcus oricebi CCUG 70868T type strain.</title>
        <authorList>
            <person name="Mendez V."/>
            <person name="Salva-Serra F."/>
            <person name="Jaen-Luchoro D."/>
            <person name="Gonzales-Siles L."/>
            <person name="Karlsson R."/>
            <person name="Engstrom-Jakobsson H."/>
            <person name="Busquets A."/>
            <person name="Gomila M."/>
            <person name="Pineiro-Iglesias B."/>
            <person name="Bennasar-Figueras A."/>
            <person name="Seeger M."/>
            <person name="Moore E."/>
        </authorList>
    </citation>
    <scope>NUCLEOTIDE SEQUENCE [LARGE SCALE GENOMIC DNA]</scope>
    <source>
        <strain evidence="7 8">CCUG 70868</strain>
    </source>
</reference>
<sequence>MVKNYLSKILWVLGLLLTLGFTPVLAEESYSNLFIKITDATEAVKAQNQDEAKRLLTELQTEFANKENHDSAAGKKVTQALNIEGAITEEKLTEISAALIAFDQEQHPVDLKAEKEKLVNRMTPAFDKLEAAIKSKDLEASKTAYKEMNRTWTSNESIVRSSSTAHYGKIETALSLLRSSMETEPTDFTTIEASFADLKTALDQFVTGEKVAAVSENLTLNDGIKMLEEALSLFQKGEKEKASTLMKKFITIWPTIEGDVSTRDSSLYTRVESQTPVIMVKGNEKKYQEELAQLITDLSKIDTSASYNFFDAMLILLREGVESLLIIMALVATLKASKMTKGLVWVYSGAALGVLASVLIAILLQVLFPALASGANREIIEGAVGIFAVVMMILIGIWLHSKSSIEKWNDFMDRQMKTVTTSGSFISMFALSFLAVFREGAETILFYVGIVPRITMFHFLLGIALAILVLVIIALVMTKATSYFKPHRIFFWLTWLIYALAFKMLGVSIHALQLTNIAPNHLLNSWPTIDLIGFYPSPEGVLAQLVLLVIIAWFVYKNRRTKHD</sequence>
<evidence type="ECO:0000256" key="2">
    <source>
        <dbReference type="ARBA" id="ARBA00008333"/>
    </source>
</evidence>
<dbReference type="PANTHER" id="PTHR31632:SF2">
    <property type="entry name" value="PLASMA MEMBRANE IRON PERMEASE"/>
    <property type="match status" value="1"/>
</dbReference>
<comment type="subcellular location">
    <subcellularLocation>
        <location evidence="1">Membrane</location>
        <topology evidence="1">Multi-pass membrane protein</topology>
    </subcellularLocation>
</comment>
<feature type="transmembrane region" description="Helical" evidence="6">
    <location>
        <begin position="532"/>
        <end position="556"/>
    </location>
</feature>
<feature type="transmembrane region" description="Helical" evidence="6">
    <location>
        <begin position="489"/>
        <end position="512"/>
    </location>
</feature>
<evidence type="ECO:0000256" key="5">
    <source>
        <dbReference type="ARBA" id="ARBA00023136"/>
    </source>
</evidence>
<keyword evidence="5 6" id="KW-0472">Membrane</keyword>
<dbReference type="Proteomes" id="UP001519296">
    <property type="component" value="Unassembled WGS sequence"/>
</dbReference>
<dbReference type="Pfam" id="PF03239">
    <property type="entry name" value="FTR1"/>
    <property type="match status" value="1"/>
</dbReference>
<gene>
    <name evidence="7" type="ORF">C4K46_00155</name>
</gene>
<organism evidence="7 8">
    <name type="scientific">Streptococcus oricebi</name>
    <dbReference type="NCBI Taxonomy" id="1547447"/>
    <lineage>
        <taxon>Bacteria</taxon>
        <taxon>Bacillati</taxon>
        <taxon>Bacillota</taxon>
        <taxon>Bacilli</taxon>
        <taxon>Lactobacillales</taxon>
        <taxon>Streptococcaceae</taxon>
        <taxon>Streptococcus</taxon>
    </lineage>
</organism>
<keyword evidence="8" id="KW-1185">Reference proteome</keyword>
<evidence type="ECO:0000256" key="3">
    <source>
        <dbReference type="ARBA" id="ARBA00022692"/>
    </source>
</evidence>
<feature type="transmembrane region" description="Helical" evidence="6">
    <location>
        <begin position="379"/>
        <end position="399"/>
    </location>
</feature>
<evidence type="ECO:0000313" key="8">
    <source>
        <dbReference type="Proteomes" id="UP001519296"/>
    </source>
</evidence>
<keyword evidence="3 6" id="KW-0812">Transmembrane</keyword>
<accession>A0ABS5B0J8</accession>
<dbReference type="RefSeq" id="WP_209626195.1">
    <property type="nucleotide sequence ID" value="NZ_PRDG01000001.1"/>
</dbReference>
<dbReference type="InterPro" id="IPR004923">
    <property type="entry name" value="FTR1/Fip1/EfeU"/>
</dbReference>
<feature type="transmembrane region" description="Helical" evidence="6">
    <location>
        <begin position="309"/>
        <end position="332"/>
    </location>
</feature>
<dbReference type="PANTHER" id="PTHR31632">
    <property type="entry name" value="IRON TRANSPORTER FTH1"/>
    <property type="match status" value="1"/>
</dbReference>
<evidence type="ECO:0000256" key="6">
    <source>
        <dbReference type="SAM" id="Phobius"/>
    </source>
</evidence>
<keyword evidence="4 6" id="KW-1133">Transmembrane helix</keyword>
<evidence type="ECO:0000256" key="4">
    <source>
        <dbReference type="ARBA" id="ARBA00022989"/>
    </source>
</evidence>
<name>A0ABS5B0J8_9STRE</name>
<dbReference type="EMBL" id="PRDG01000001">
    <property type="protein sequence ID" value="MBP2622351.1"/>
    <property type="molecule type" value="Genomic_DNA"/>
</dbReference>